<dbReference type="InterPro" id="IPR013096">
    <property type="entry name" value="Cupin_2"/>
</dbReference>
<dbReference type="Proteomes" id="UP000703590">
    <property type="component" value="Unassembled WGS sequence"/>
</dbReference>
<organism evidence="2 3">
    <name type="scientific">Sulfurospirillum tamanense</name>
    <dbReference type="NCBI Taxonomy" id="2813362"/>
    <lineage>
        <taxon>Bacteria</taxon>
        <taxon>Pseudomonadati</taxon>
        <taxon>Campylobacterota</taxon>
        <taxon>Epsilonproteobacteria</taxon>
        <taxon>Campylobacterales</taxon>
        <taxon>Sulfurospirillaceae</taxon>
        <taxon>Sulfurospirillum</taxon>
    </lineage>
</organism>
<comment type="caution">
    <text evidence="2">The sequence shown here is derived from an EMBL/GenBank/DDBJ whole genome shotgun (WGS) entry which is preliminary data.</text>
</comment>
<protein>
    <submittedName>
        <fullName evidence="2">Cupin domain-containing protein</fullName>
    </submittedName>
</protein>
<dbReference type="SUPFAM" id="SSF51182">
    <property type="entry name" value="RmlC-like cupins"/>
    <property type="match status" value="1"/>
</dbReference>
<keyword evidence="3" id="KW-1185">Reference proteome</keyword>
<evidence type="ECO:0000259" key="1">
    <source>
        <dbReference type="Pfam" id="PF07883"/>
    </source>
</evidence>
<dbReference type="PANTHER" id="PTHR37694:SF1">
    <property type="entry name" value="SLR8022 PROTEIN"/>
    <property type="match status" value="1"/>
</dbReference>
<reference evidence="2" key="1">
    <citation type="submission" date="2021-02" db="EMBL/GenBank/DDBJ databases">
        <title>Sulfurospirillum tamanensis sp. nov.</title>
        <authorList>
            <person name="Frolova A."/>
            <person name="Merkel A."/>
            <person name="Slobodkin A."/>
        </authorList>
    </citation>
    <scope>NUCLEOTIDE SEQUENCE</scope>
    <source>
        <strain evidence="2">T05b</strain>
    </source>
</reference>
<proteinExistence type="predicted"/>
<gene>
    <name evidence="2" type="ORF">JWV37_09885</name>
</gene>
<sequence>MPVIDVSAIESTPLQAGEGAQMQMIISPKMAPHFAMRKFTIAPGGFMPNHTNSVEHEQYVLEGCASVGIGNEVFEAKAGDALYVPAGIPHWYRVKGDVPYVFLCMVPNLEDEIRLIG</sequence>
<name>A0ABS2WTX3_9BACT</name>
<dbReference type="Pfam" id="PF07883">
    <property type="entry name" value="Cupin_2"/>
    <property type="match status" value="1"/>
</dbReference>
<reference evidence="2" key="2">
    <citation type="submission" date="2021-02" db="EMBL/GenBank/DDBJ databases">
        <authorList>
            <person name="Merkel A.Y."/>
        </authorList>
    </citation>
    <scope>NUCLEOTIDE SEQUENCE</scope>
    <source>
        <strain evidence="2">T05b</strain>
    </source>
</reference>
<feature type="domain" description="Cupin type-2" evidence="1">
    <location>
        <begin position="39"/>
        <end position="105"/>
    </location>
</feature>
<dbReference type="EMBL" id="JAFHKK010000024">
    <property type="protein sequence ID" value="MBN2965091.1"/>
    <property type="molecule type" value="Genomic_DNA"/>
</dbReference>
<dbReference type="CDD" id="cd02222">
    <property type="entry name" value="cupin_TM1459-like"/>
    <property type="match status" value="1"/>
</dbReference>
<evidence type="ECO:0000313" key="2">
    <source>
        <dbReference type="EMBL" id="MBN2965091.1"/>
    </source>
</evidence>
<dbReference type="InterPro" id="IPR014710">
    <property type="entry name" value="RmlC-like_jellyroll"/>
</dbReference>
<dbReference type="InterPro" id="IPR011051">
    <property type="entry name" value="RmlC_Cupin_sf"/>
</dbReference>
<accession>A0ABS2WTX3</accession>
<evidence type="ECO:0000313" key="3">
    <source>
        <dbReference type="Proteomes" id="UP000703590"/>
    </source>
</evidence>
<dbReference type="Gene3D" id="2.60.120.10">
    <property type="entry name" value="Jelly Rolls"/>
    <property type="match status" value="1"/>
</dbReference>
<dbReference type="RefSeq" id="WP_205459639.1">
    <property type="nucleotide sequence ID" value="NZ_JAFHKK010000024.1"/>
</dbReference>
<dbReference type="PANTHER" id="PTHR37694">
    <property type="entry name" value="SLR8022 PROTEIN"/>
    <property type="match status" value="1"/>
</dbReference>